<comment type="caution">
    <text evidence="1">The sequence shown here is derived from an EMBL/GenBank/DDBJ whole genome shotgun (WGS) entry which is preliminary data.</text>
</comment>
<proteinExistence type="predicted"/>
<gene>
    <name evidence="1" type="ORF">BS47DRAFT_1355105</name>
</gene>
<evidence type="ECO:0000313" key="1">
    <source>
        <dbReference type="EMBL" id="KAF9504509.1"/>
    </source>
</evidence>
<dbReference type="Proteomes" id="UP000886523">
    <property type="component" value="Unassembled WGS sequence"/>
</dbReference>
<keyword evidence="2" id="KW-1185">Reference proteome</keyword>
<reference evidence="1" key="1">
    <citation type="journal article" date="2020" name="Nat. Commun.">
        <title>Large-scale genome sequencing of mycorrhizal fungi provides insights into the early evolution of symbiotic traits.</title>
        <authorList>
            <person name="Miyauchi S."/>
            <person name="Kiss E."/>
            <person name="Kuo A."/>
            <person name="Drula E."/>
            <person name="Kohler A."/>
            <person name="Sanchez-Garcia M."/>
            <person name="Morin E."/>
            <person name="Andreopoulos B."/>
            <person name="Barry K.W."/>
            <person name="Bonito G."/>
            <person name="Buee M."/>
            <person name="Carver A."/>
            <person name="Chen C."/>
            <person name="Cichocki N."/>
            <person name="Clum A."/>
            <person name="Culley D."/>
            <person name="Crous P.W."/>
            <person name="Fauchery L."/>
            <person name="Girlanda M."/>
            <person name="Hayes R.D."/>
            <person name="Keri Z."/>
            <person name="LaButti K."/>
            <person name="Lipzen A."/>
            <person name="Lombard V."/>
            <person name="Magnuson J."/>
            <person name="Maillard F."/>
            <person name="Murat C."/>
            <person name="Nolan M."/>
            <person name="Ohm R.A."/>
            <person name="Pangilinan J."/>
            <person name="Pereira M.F."/>
            <person name="Perotto S."/>
            <person name="Peter M."/>
            <person name="Pfister S."/>
            <person name="Riley R."/>
            <person name="Sitrit Y."/>
            <person name="Stielow J.B."/>
            <person name="Szollosi G."/>
            <person name="Zifcakova L."/>
            <person name="Stursova M."/>
            <person name="Spatafora J.W."/>
            <person name="Tedersoo L."/>
            <person name="Vaario L.M."/>
            <person name="Yamada A."/>
            <person name="Yan M."/>
            <person name="Wang P."/>
            <person name="Xu J."/>
            <person name="Bruns T."/>
            <person name="Baldrian P."/>
            <person name="Vilgalys R."/>
            <person name="Dunand C."/>
            <person name="Henrissat B."/>
            <person name="Grigoriev I.V."/>
            <person name="Hibbett D."/>
            <person name="Nagy L.G."/>
            <person name="Martin F.M."/>
        </authorList>
    </citation>
    <scope>NUCLEOTIDE SEQUENCE</scope>
    <source>
        <strain evidence="1">UP504</strain>
    </source>
</reference>
<protein>
    <submittedName>
        <fullName evidence="1">Uncharacterized protein</fullName>
    </submittedName>
</protein>
<name>A0A9P6AFZ8_9AGAM</name>
<dbReference type="EMBL" id="MU129218">
    <property type="protein sequence ID" value="KAF9504509.1"/>
    <property type="molecule type" value="Genomic_DNA"/>
</dbReference>
<dbReference type="AlphaFoldDB" id="A0A9P6AFZ8"/>
<sequence length="57" mass="6358">MDTETQIDLEASPLSDHILEWKNLSLQAPKNDKVILYPQSGSLRSREILASACSLKC</sequence>
<accession>A0A9P6AFZ8</accession>
<organism evidence="1 2">
    <name type="scientific">Hydnum rufescens UP504</name>
    <dbReference type="NCBI Taxonomy" id="1448309"/>
    <lineage>
        <taxon>Eukaryota</taxon>
        <taxon>Fungi</taxon>
        <taxon>Dikarya</taxon>
        <taxon>Basidiomycota</taxon>
        <taxon>Agaricomycotina</taxon>
        <taxon>Agaricomycetes</taxon>
        <taxon>Cantharellales</taxon>
        <taxon>Hydnaceae</taxon>
        <taxon>Hydnum</taxon>
    </lineage>
</organism>
<evidence type="ECO:0000313" key="2">
    <source>
        <dbReference type="Proteomes" id="UP000886523"/>
    </source>
</evidence>